<dbReference type="InterPro" id="IPR011990">
    <property type="entry name" value="TPR-like_helical_dom_sf"/>
</dbReference>
<dbReference type="Proteomes" id="UP000678499">
    <property type="component" value="Unassembled WGS sequence"/>
</dbReference>
<feature type="compositionally biased region" description="Low complexity" evidence="4">
    <location>
        <begin position="261"/>
        <end position="271"/>
    </location>
</feature>
<gene>
    <name evidence="5" type="ORF">NMOB1V02_LOCUS10778</name>
</gene>
<dbReference type="OrthoDB" id="7770870at2759"/>
<feature type="compositionally biased region" description="Acidic residues" evidence="4">
    <location>
        <begin position="235"/>
        <end position="247"/>
    </location>
</feature>
<evidence type="ECO:0000313" key="5">
    <source>
        <dbReference type="EMBL" id="CAD7283160.1"/>
    </source>
</evidence>
<dbReference type="AlphaFoldDB" id="A0A7R9BZ19"/>
<evidence type="ECO:0000256" key="1">
    <source>
        <dbReference type="ARBA" id="ARBA00022603"/>
    </source>
</evidence>
<dbReference type="Gene3D" id="6.10.140.2220">
    <property type="match status" value="1"/>
</dbReference>
<evidence type="ECO:0000313" key="6">
    <source>
        <dbReference type="Proteomes" id="UP000678499"/>
    </source>
</evidence>
<dbReference type="PANTHER" id="PTHR46165:SF7">
    <property type="entry name" value="SET AND MYND DOMAIN-CONTAINING PROTEIN 4"/>
    <property type="match status" value="1"/>
</dbReference>
<dbReference type="GO" id="GO:0005634">
    <property type="term" value="C:nucleus"/>
    <property type="evidence" value="ECO:0007669"/>
    <property type="project" value="TreeGrafter"/>
</dbReference>
<dbReference type="EMBL" id="OA886976">
    <property type="protein sequence ID" value="CAD7283160.1"/>
    <property type="molecule type" value="Genomic_DNA"/>
</dbReference>
<dbReference type="GO" id="GO:0032259">
    <property type="term" value="P:methylation"/>
    <property type="evidence" value="ECO:0007669"/>
    <property type="project" value="UniProtKB-KW"/>
</dbReference>
<evidence type="ECO:0008006" key="7">
    <source>
        <dbReference type="Google" id="ProtNLM"/>
    </source>
</evidence>
<dbReference type="SUPFAM" id="SSF48452">
    <property type="entry name" value="TPR-like"/>
    <property type="match status" value="1"/>
</dbReference>
<dbReference type="GO" id="GO:0008168">
    <property type="term" value="F:methyltransferase activity"/>
    <property type="evidence" value="ECO:0007669"/>
    <property type="project" value="UniProtKB-KW"/>
</dbReference>
<evidence type="ECO:0000256" key="2">
    <source>
        <dbReference type="ARBA" id="ARBA00022679"/>
    </source>
</evidence>
<dbReference type="GO" id="GO:0042826">
    <property type="term" value="F:histone deacetylase binding"/>
    <property type="evidence" value="ECO:0007669"/>
    <property type="project" value="TreeGrafter"/>
</dbReference>
<dbReference type="Gene3D" id="1.10.220.160">
    <property type="match status" value="1"/>
</dbReference>
<sequence>MASQAESPANFATSNDVDFFRPDKLADNNAAAELEVGALLGAESTTTTRRPTVAATKSITTAAAAAAVELRSPRVGFQELLQRLQNAKVFEEFMAQKREGDLFDVVYDCVAAREFRPRMGRKGKDLDVATKLEKRGYSSFLQKKYTEAMRYYNQAALVAPKSESLGLIYCHRSAVSFLWCDYGNCLDDINRALSFNLPTSARKRLEFRRAKCEILLRSVKSDKLTTCNNKAASDASDDPEDSTDADTESSTKDTTMANNKALSSSTTALTTKGRASGTKNDDKNDNKRPKRLHQHLSQALPPKIVGGEVLSVEEPYAKVCVPNYWKTHCQHCLRPCDIVIPCPSCSLVCFCSEKCQDSATVYHSIECTHILDLRLLGENSGVLLAYRVFTQDHVDFFRRWAPVIAQIESFREHNVIFGHKTKVRNFPAVYATLTHVWDKNPVVSFRAAAAAVYLVKSLDQASYFASSLTKEADKRFIGRLLFHCVLSVSSNFFSLPENVPLKSVGDITNVAEVGSAFFPNAAFFNHSCFPEAMHYFVDNQLVCRALLPAKPGDQCRLSWLGANYYFACDCQACREDWPQFADLSDERKPKCLVCSEKHEDLDDHHDHVMDANNIIATGTGIGTTTTTTMQMALASRMARLDALERKFLRLKVKVDKGSRPKLLHKSLPLCLAYLAALHELFECPNRSFLNVYDFVGDLFQLEPYSSITRFS</sequence>
<reference evidence="5" key="1">
    <citation type="submission" date="2020-11" db="EMBL/GenBank/DDBJ databases">
        <authorList>
            <person name="Tran Van P."/>
        </authorList>
    </citation>
    <scope>NUCLEOTIDE SEQUENCE</scope>
</reference>
<keyword evidence="3" id="KW-0949">S-adenosyl-L-methionine</keyword>
<dbReference type="PANTHER" id="PTHR46165">
    <property type="entry name" value="SET AND MYND DOMAIN-CONTAINING PROTEIN 4"/>
    <property type="match status" value="1"/>
</dbReference>
<dbReference type="Gene3D" id="2.170.270.10">
    <property type="entry name" value="SET domain"/>
    <property type="match status" value="1"/>
</dbReference>
<keyword evidence="6" id="KW-1185">Reference proteome</keyword>
<keyword evidence="1" id="KW-0489">Methyltransferase</keyword>
<evidence type="ECO:0000256" key="3">
    <source>
        <dbReference type="ARBA" id="ARBA00022691"/>
    </source>
</evidence>
<dbReference type="SUPFAM" id="SSF82199">
    <property type="entry name" value="SET domain"/>
    <property type="match status" value="1"/>
</dbReference>
<protein>
    <recommendedName>
        <fullName evidence="7">SET and MYND domain-containing protein 4</fullName>
    </recommendedName>
</protein>
<dbReference type="EMBL" id="CAJPEX010004939">
    <property type="protein sequence ID" value="CAG0923312.1"/>
    <property type="molecule type" value="Genomic_DNA"/>
</dbReference>
<dbReference type="InterPro" id="IPR052097">
    <property type="entry name" value="SET-MYND_domain_protein"/>
</dbReference>
<dbReference type="Gene3D" id="1.25.40.10">
    <property type="entry name" value="Tetratricopeptide repeat domain"/>
    <property type="match status" value="1"/>
</dbReference>
<organism evidence="5">
    <name type="scientific">Notodromas monacha</name>
    <dbReference type="NCBI Taxonomy" id="399045"/>
    <lineage>
        <taxon>Eukaryota</taxon>
        <taxon>Metazoa</taxon>
        <taxon>Ecdysozoa</taxon>
        <taxon>Arthropoda</taxon>
        <taxon>Crustacea</taxon>
        <taxon>Oligostraca</taxon>
        <taxon>Ostracoda</taxon>
        <taxon>Podocopa</taxon>
        <taxon>Podocopida</taxon>
        <taxon>Cypridocopina</taxon>
        <taxon>Cypridoidea</taxon>
        <taxon>Cyprididae</taxon>
        <taxon>Notodromas</taxon>
    </lineage>
</organism>
<feature type="region of interest" description="Disordered" evidence="4">
    <location>
        <begin position="228"/>
        <end position="298"/>
    </location>
</feature>
<keyword evidence="2" id="KW-0808">Transferase</keyword>
<dbReference type="InterPro" id="IPR046341">
    <property type="entry name" value="SET_dom_sf"/>
</dbReference>
<dbReference type="GO" id="GO:0005737">
    <property type="term" value="C:cytoplasm"/>
    <property type="evidence" value="ECO:0007669"/>
    <property type="project" value="TreeGrafter"/>
</dbReference>
<evidence type="ECO:0000256" key="4">
    <source>
        <dbReference type="SAM" id="MobiDB-lite"/>
    </source>
</evidence>
<name>A0A7R9BZ19_9CRUS</name>
<accession>A0A7R9BZ19</accession>
<dbReference type="SUPFAM" id="SSF144232">
    <property type="entry name" value="HIT/MYND zinc finger-like"/>
    <property type="match status" value="1"/>
</dbReference>
<proteinExistence type="predicted"/>